<reference evidence="7 8" key="1">
    <citation type="submission" date="2019-01" db="EMBL/GenBank/DDBJ databases">
        <title>Ktedonosporobacter rubrisoli SCAWS-G2.</title>
        <authorList>
            <person name="Huang Y."/>
            <person name="Yan B."/>
        </authorList>
    </citation>
    <scope>NUCLEOTIDE SEQUENCE [LARGE SCALE GENOMIC DNA]</scope>
    <source>
        <strain evidence="7 8">SCAWS-G2</strain>
    </source>
</reference>
<dbReference type="AlphaFoldDB" id="A0A4P6JUV0"/>
<keyword evidence="4" id="KW-0342">GTP-binding</keyword>
<dbReference type="NCBIfam" id="TIGR00750">
    <property type="entry name" value="lao"/>
    <property type="match status" value="1"/>
</dbReference>
<accession>A0A4P6JUV0</accession>
<dbReference type="OrthoDB" id="9778292at2"/>
<dbReference type="InterPro" id="IPR003593">
    <property type="entry name" value="AAA+_ATPase"/>
</dbReference>
<dbReference type="PANTHER" id="PTHR43087">
    <property type="entry name" value="LYSINE/ARGININE/ORNITHINE TRANSPORT SYSTEM KINASE"/>
    <property type="match status" value="1"/>
</dbReference>
<dbReference type="SMART" id="SM00382">
    <property type="entry name" value="AAA"/>
    <property type="match status" value="1"/>
</dbReference>
<dbReference type="InterPro" id="IPR027417">
    <property type="entry name" value="P-loop_NTPase"/>
</dbReference>
<dbReference type="GO" id="GO:0003924">
    <property type="term" value="F:GTPase activity"/>
    <property type="evidence" value="ECO:0007669"/>
    <property type="project" value="InterPro"/>
</dbReference>
<dbReference type="InterPro" id="IPR005129">
    <property type="entry name" value="GTPase_ArgK"/>
</dbReference>
<organism evidence="7 8">
    <name type="scientific">Ktedonosporobacter rubrisoli</name>
    <dbReference type="NCBI Taxonomy" id="2509675"/>
    <lineage>
        <taxon>Bacteria</taxon>
        <taxon>Bacillati</taxon>
        <taxon>Chloroflexota</taxon>
        <taxon>Ktedonobacteria</taxon>
        <taxon>Ktedonobacterales</taxon>
        <taxon>Ktedonosporobacteraceae</taxon>
        <taxon>Ktedonosporobacter</taxon>
    </lineage>
</organism>
<evidence type="ECO:0000313" key="7">
    <source>
        <dbReference type="EMBL" id="QBD79274.1"/>
    </source>
</evidence>
<proteinExistence type="inferred from homology"/>
<keyword evidence="8" id="KW-1185">Reference proteome</keyword>
<sequence>MRNIVERLLNGDRRALARMVTLIESEAPQIRPVLAELHQHAGRAHIIGVTGAPGAGKSTLVTRLVRELRKREHKVGVVAVDPTSPFSGGAILGDRIRMMELAGDPNVFIRSMASRGSLGGLAASTRDVVRAMDAAGYDPIIIETVGTGQAEVEVMRTAQTVLVVVAPGMGDDIQAIKAGILEIADIFVVSKMDKPGADQTVAELAMLLSLDPGRRKASWRIPIIKTSSMKEQGVDQLADAVQQHQAYLQESGMWTQRAQRQVRSELQTLIVHAVMDALKAEVGEEEWDGLIDEITRRERDPYTVARELQARIGLKDTQAEA</sequence>
<name>A0A4P6JUV0_KTERU</name>
<dbReference type="SUPFAM" id="SSF52540">
    <property type="entry name" value="P-loop containing nucleoside triphosphate hydrolases"/>
    <property type="match status" value="1"/>
</dbReference>
<dbReference type="CDD" id="cd03114">
    <property type="entry name" value="MMAA-like"/>
    <property type="match status" value="1"/>
</dbReference>
<evidence type="ECO:0000256" key="3">
    <source>
        <dbReference type="ARBA" id="ARBA00022801"/>
    </source>
</evidence>
<dbReference type="InterPro" id="IPR052040">
    <property type="entry name" value="GTPase/Isobutyryl-CoA_mutase"/>
</dbReference>
<dbReference type="KEGG" id="kbs:EPA93_26125"/>
<dbReference type="Pfam" id="PF03308">
    <property type="entry name" value="MeaB"/>
    <property type="match status" value="1"/>
</dbReference>
<evidence type="ECO:0000256" key="2">
    <source>
        <dbReference type="ARBA" id="ARBA00022741"/>
    </source>
</evidence>
<evidence type="ECO:0000313" key="8">
    <source>
        <dbReference type="Proteomes" id="UP000290365"/>
    </source>
</evidence>
<comment type="similarity">
    <text evidence="1">Belongs to the SIMIBI class G3E GTPase family. ArgK/MeaB subfamily.</text>
</comment>
<dbReference type="PANTHER" id="PTHR43087:SF1">
    <property type="entry name" value="LAO_AO TRANSPORT SYSTEM ATPASE"/>
    <property type="match status" value="1"/>
</dbReference>
<dbReference type="EMBL" id="CP035758">
    <property type="protein sequence ID" value="QBD79274.1"/>
    <property type="molecule type" value="Genomic_DNA"/>
</dbReference>
<keyword evidence="5" id="KW-0143">Chaperone</keyword>
<dbReference type="Gene3D" id="3.40.50.300">
    <property type="entry name" value="P-loop containing nucleotide triphosphate hydrolases"/>
    <property type="match status" value="1"/>
</dbReference>
<keyword evidence="2" id="KW-0547">Nucleotide-binding</keyword>
<evidence type="ECO:0000256" key="1">
    <source>
        <dbReference type="ARBA" id="ARBA00009625"/>
    </source>
</evidence>
<evidence type="ECO:0000256" key="5">
    <source>
        <dbReference type="ARBA" id="ARBA00023186"/>
    </source>
</evidence>
<keyword evidence="3" id="KW-0378">Hydrolase</keyword>
<dbReference type="GO" id="GO:0005525">
    <property type="term" value="F:GTP binding"/>
    <property type="evidence" value="ECO:0007669"/>
    <property type="project" value="UniProtKB-KW"/>
</dbReference>
<evidence type="ECO:0000256" key="4">
    <source>
        <dbReference type="ARBA" id="ARBA00023134"/>
    </source>
</evidence>
<dbReference type="Proteomes" id="UP000290365">
    <property type="component" value="Chromosome"/>
</dbReference>
<gene>
    <name evidence="7" type="primary">meaB</name>
    <name evidence="7" type="ORF">EPA93_26125</name>
</gene>
<evidence type="ECO:0000259" key="6">
    <source>
        <dbReference type="SMART" id="SM00382"/>
    </source>
</evidence>
<feature type="domain" description="AAA+ ATPase" evidence="6">
    <location>
        <begin position="43"/>
        <end position="187"/>
    </location>
</feature>
<dbReference type="RefSeq" id="WP_129890327.1">
    <property type="nucleotide sequence ID" value="NZ_CP035758.1"/>
</dbReference>
<dbReference type="Gene3D" id="1.20.5.170">
    <property type="match status" value="1"/>
</dbReference>
<protein>
    <submittedName>
        <fullName evidence="7">Methylmalonyl Co-A mutase-associated GTPase MeaB</fullName>
    </submittedName>
</protein>